<evidence type="ECO:0000313" key="1">
    <source>
        <dbReference type="EMBL" id="VVE82884.1"/>
    </source>
</evidence>
<proteinExistence type="predicted"/>
<evidence type="ECO:0008006" key="3">
    <source>
        <dbReference type="Google" id="ProtNLM"/>
    </source>
</evidence>
<dbReference type="Gene3D" id="3.30.50.20">
    <property type="entry name" value="prophage-derive protein ybcO"/>
    <property type="match status" value="1"/>
</dbReference>
<organism evidence="1 2">
    <name type="scientific">Pandoraea sputorum</name>
    <dbReference type="NCBI Taxonomy" id="93222"/>
    <lineage>
        <taxon>Bacteria</taxon>
        <taxon>Pseudomonadati</taxon>
        <taxon>Pseudomonadota</taxon>
        <taxon>Betaproteobacteria</taxon>
        <taxon>Burkholderiales</taxon>
        <taxon>Burkholderiaceae</taxon>
        <taxon>Pandoraea</taxon>
    </lineage>
</organism>
<sequence length="127" mass="14525">MKVDRLCHGRDCYLQIPGVCTNNPETVVPCHSNQLKHGKGKGIKADDEKTVPGCYACHHELDQGKNLSKQERRDYWDSAYDRWRMDRERLMAKNVACLKTKSAKRAQVRMLVQSLVKGMKGAQHGRD</sequence>
<accession>A0A5E5BB22</accession>
<dbReference type="RefSeq" id="WP_150810495.1">
    <property type="nucleotide sequence ID" value="NZ_CABPSR010000011.1"/>
</dbReference>
<reference evidence="1 2" key="1">
    <citation type="submission" date="2019-08" db="EMBL/GenBank/DDBJ databases">
        <authorList>
            <person name="Peeters C."/>
        </authorList>
    </citation>
    <scope>NUCLEOTIDE SEQUENCE [LARGE SCALE GENOMIC DNA]</scope>
    <source>
        <strain evidence="1 2">LMG 31121</strain>
    </source>
</reference>
<gene>
    <name evidence="1" type="ORF">PSP31121_04016</name>
</gene>
<protein>
    <recommendedName>
        <fullName evidence="3">Bacteriophage protein</fullName>
    </recommendedName>
</protein>
<dbReference type="Pfam" id="PF07102">
    <property type="entry name" value="YbcO"/>
    <property type="match status" value="1"/>
</dbReference>
<evidence type="ECO:0000313" key="2">
    <source>
        <dbReference type="Proteomes" id="UP000335538"/>
    </source>
</evidence>
<dbReference type="InterPro" id="IPR010774">
    <property type="entry name" value="YbcO"/>
</dbReference>
<dbReference type="SUPFAM" id="SSF48695">
    <property type="entry name" value="Multiheme cytochromes"/>
    <property type="match status" value="1"/>
</dbReference>
<dbReference type="EMBL" id="CABPSR010000011">
    <property type="protein sequence ID" value="VVE82884.1"/>
    <property type="molecule type" value="Genomic_DNA"/>
</dbReference>
<name>A0A5E5BB22_9BURK</name>
<dbReference type="InterPro" id="IPR036280">
    <property type="entry name" value="Multihaem_cyt_sf"/>
</dbReference>
<dbReference type="AlphaFoldDB" id="A0A5E5BB22"/>
<dbReference type="Proteomes" id="UP000335538">
    <property type="component" value="Unassembled WGS sequence"/>
</dbReference>